<dbReference type="Proteomes" id="UP000030669">
    <property type="component" value="Unassembled WGS sequence"/>
</dbReference>
<dbReference type="EMBL" id="KB469305">
    <property type="protein sequence ID" value="EPQ53715.1"/>
    <property type="molecule type" value="Genomic_DNA"/>
</dbReference>
<feature type="non-terminal residue" evidence="1">
    <location>
        <position position="67"/>
    </location>
</feature>
<dbReference type="RefSeq" id="XP_007868009.1">
    <property type="nucleotide sequence ID" value="XM_007869818.1"/>
</dbReference>
<keyword evidence="2" id="KW-1185">Reference proteome</keyword>
<evidence type="ECO:0000313" key="2">
    <source>
        <dbReference type="Proteomes" id="UP000030669"/>
    </source>
</evidence>
<reference evidence="1 2" key="1">
    <citation type="journal article" date="2012" name="Science">
        <title>The Paleozoic origin of enzymatic lignin decomposition reconstructed from 31 fungal genomes.</title>
        <authorList>
            <person name="Floudas D."/>
            <person name="Binder M."/>
            <person name="Riley R."/>
            <person name="Barry K."/>
            <person name="Blanchette R.A."/>
            <person name="Henrissat B."/>
            <person name="Martinez A.T."/>
            <person name="Otillar R."/>
            <person name="Spatafora J.W."/>
            <person name="Yadav J.S."/>
            <person name="Aerts A."/>
            <person name="Benoit I."/>
            <person name="Boyd A."/>
            <person name="Carlson A."/>
            <person name="Copeland A."/>
            <person name="Coutinho P.M."/>
            <person name="de Vries R.P."/>
            <person name="Ferreira P."/>
            <person name="Findley K."/>
            <person name="Foster B."/>
            <person name="Gaskell J."/>
            <person name="Glotzer D."/>
            <person name="Gorecki P."/>
            <person name="Heitman J."/>
            <person name="Hesse C."/>
            <person name="Hori C."/>
            <person name="Igarashi K."/>
            <person name="Jurgens J.A."/>
            <person name="Kallen N."/>
            <person name="Kersten P."/>
            <person name="Kohler A."/>
            <person name="Kuees U."/>
            <person name="Kumar T.K.A."/>
            <person name="Kuo A."/>
            <person name="LaButti K."/>
            <person name="Larrondo L.F."/>
            <person name="Lindquist E."/>
            <person name="Ling A."/>
            <person name="Lombard V."/>
            <person name="Lucas S."/>
            <person name="Lundell T."/>
            <person name="Martin R."/>
            <person name="McLaughlin D.J."/>
            <person name="Morgenstern I."/>
            <person name="Morin E."/>
            <person name="Murat C."/>
            <person name="Nagy L.G."/>
            <person name="Nolan M."/>
            <person name="Ohm R.A."/>
            <person name="Patyshakuliyeva A."/>
            <person name="Rokas A."/>
            <person name="Ruiz-Duenas F.J."/>
            <person name="Sabat G."/>
            <person name="Salamov A."/>
            <person name="Samejima M."/>
            <person name="Schmutz J."/>
            <person name="Slot J.C."/>
            <person name="St John F."/>
            <person name="Stenlid J."/>
            <person name="Sun H."/>
            <person name="Sun S."/>
            <person name="Syed K."/>
            <person name="Tsang A."/>
            <person name="Wiebenga A."/>
            <person name="Young D."/>
            <person name="Pisabarro A."/>
            <person name="Eastwood D.C."/>
            <person name="Martin F."/>
            <person name="Cullen D."/>
            <person name="Grigoriev I.V."/>
            <person name="Hibbett D.S."/>
        </authorList>
    </citation>
    <scope>NUCLEOTIDE SEQUENCE [LARGE SCALE GENOMIC DNA]</scope>
    <source>
        <strain evidence="1 2">ATCC 11539</strain>
    </source>
</reference>
<dbReference type="HOGENOM" id="CLU_2819461_0_0_1"/>
<proteinExistence type="predicted"/>
<sequence>MMSVYIQMNMLVWLKWGCRSMCTTQNALRIETTSHLHSSVMANRPGSVCATAAGAEGPAKTCDDRWI</sequence>
<organism evidence="1 2">
    <name type="scientific">Gloeophyllum trabeum (strain ATCC 11539 / FP-39264 / Madison 617)</name>
    <name type="common">Brown rot fungus</name>
    <dbReference type="NCBI Taxonomy" id="670483"/>
    <lineage>
        <taxon>Eukaryota</taxon>
        <taxon>Fungi</taxon>
        <taxon>Dikarya</taxon>
        <taxon>Basidiomycota</taxon>
        <taxon>Agaricomycotina</taxon>
        <taxon>Agaricomycetes</taxon>
        <taxon>Gloeophyllales</taxon>
        <taxon>Gloeophyllaceae</taxon>
        <taxon>Gloeophyllum</taxon>
    </lineage>
</organism>
<gene>
    <name evidence="1" type="ORF">GLOTRDRAFT_100709</name>
</gene>
<protein>
    <submittedName>
        <fullName evidence="1">Uncharacterized protein</fullName>
    </submittedName>
</protein>
<dbReference type="AlphaFoldDB" id="S7RHE7"/>
<name>S7RHE7_GLOTA</name>
<evidence type="ECO:0000313" key="1">
    <source>
        <dbReference type="EMBL" id="EPQ53715.1"/>
    </source>
</evidence>
<dbReference type="GeneID" id="19298387"/>
<accession>S7RHE7</accession>
<dbReference type="KEGG" id="gtr:GLOTRDRAFT_100709"/>